<organism evidence="4 5">
    <name type="scientific">Kiloniella antarctica</name>
    <dbReference type="NCBI Taxonomy" id="1550907"/>
    <lineage>
        <taxon>Bacteria</taxon>
        <taxon>Pseudomonadati</taxon>
        <taxon>Pseudomonadota</taxon>
        <taxon>Alphaproteobacteria</taxon>
        <taxon>Rhodospirillales</taxon>
        <taxon>Kiloniellaceae</taxon>
        <taxon>Kiloniella</taxon>
    </lineage>
</organism>
<dbReference type="EMBL" id="JBHUII010000003">
    <property type="protein sequence ID" value="MFD2205235.1"/>
    <property type="molecule type" value="Genomic_DNA"/>
</dbReference>
<comment type="caution">
    <text evidence="4">The sequence shown here is derived from an EMBL/GenBank/DDBJ whole genome shotgun (WGS) entry which is preliminary data.</text>
</comment>
<accession>A0ABW5BKM3</accession>
<evidence type="ECO:0000313" key="5">
    <source>
        <dbReference type="Proteomes" id="UP001597294"/>
    </source>
</evidence>
<dbReference type="PANTHER" id="PTHR21660:SF1">
    <property type="entry name" value="ACYL-COENZYME A THIOESTERASE 13"/>
    <property type="match status" value="1"/>
</dbReference>
<reference evidence="5" key="1">
    <citation type="journal article" date="2019" name="Int. J. Syst. Evol. Microbiol.">
        <title>The Global Catalogue of Microorganisms (GCM) 10K type strain sequencing project: providing services to taxonomists for standard genome sequencing and annotation.</title>
        <authorList>
            <consortium name="The Broad Institute Genomics Platform"/>
            <consortium name="The Broad Institute Genome Sequencing Center for Infectious Disease"/>
            <person name="Wu L."/>
            <person name="Ma J."/>
        </authorList>
    </citation>
    <scope>NUCLEOTIDE SEQUENCE [LARGE SCALE GENOMIC DNA]</scope>
    <source>
        <strain evidence="5">CGMCC 4.7192</strain>
    </source>
</reference>
<dbReference type="GO" id="GO:0016787">
    <property type="term" value="F:hydrolase activity"/>
    <property type="evidence" value="ECO:0007669"/>
    <property type="project" value="UniProtKB-KW"/>
</dbReference>
<dbReference type="InterPro" id="IPR029069">
    <property type="entry name" value="HotDog_dom_sf"/>
</dbReference>
<sequence>MAKTKFEPRNPNYAELIRDSYSNTGFGKTLGASLTVIEPGYVEMELPFRAELSQHHGFFQGGVIGALADYVGGYATYTLIEENDSILTVEYKINMMAPGAGESLIGKGTVLRAGRRVTVARMDVYARQTDGSEVHVAAAQGTFMRMENKPDVAATIAKIQKTNSHSLSQ</sequence>
<comment type="similarity">
    <text evidence="1">Belongs to the thioesterase PaaI family.</text>
</comment>
<dbReference type="CDD" id="cd03443">
    <property type="entry name" value="PaaI_thioesterase"/>
    <property type="match status" value="1"/>
</dbReference>
<evidence type="ECO:0000313" key="4">
    <source>
        <dbReference type="EMBL" id="MFD2205235.1"/>
    </source>
</evidence>
<keyword evidence="5" id="KW-1185">Reference proteome</keyword>
<dbReference type="Gene3D" id="3.10.129.10">
    <property type="entry name" value="Hotdog Thioesterase"/>
    <property type="match status" value="1"/>
</dbReference>
<gene>
    <name evidence="4" type="ORF">ACFSKO_06425</name>
</gene>
<feature type="domain" description="Thioesterase" evidence="3">
    <location>
        <begin position="57"/>
        <end position="128"/>
    </location>
</feature>
<evidence type="ECO:0000256" key="2">
    <source>
        <dbReference type="ARBA" id="ARBA00022801"/>
    </source>
</evidence>
<dbReference type="InterPro" id="IPR039298">
    <property type="entry name" value="ACOT13"/>
</dbReference>
<protein>
    <submittedName>
        <fullName evidence="4">PaaI family thioesterase</fullName>
        <ecNumber evidence="4">3.1.2.-</ecNumber>
    </submittedName>
</protein>
<name>A0ABW5BKM3_9PROT</name>
<evidence type="ECO:0000259" key="3">
    <source>
        <dbReference type="Pfam" id="PF03061"/>
    </source>
</evidence>
<dbReference type="NCBIfam" id="TIGR00369">
    <property type="entry name" value="unchar_dom_1"/>
    <property type="match status" value="1"/>
</dbReference>
<dbReference type="Pfam" id="PF03061">
    <property type="entry name" value="4HBT"/>
    <property type="match status" value="1"/>
</dbReference>
<dbReference type="InterPro" id="IPR003736">
    <property type="entry name" value="PAAI_dom"/>
</dbReference>
<dbReference type="EC" id="3.1.2.-" evidence="4"/>
<dbReference type="PANTHER" id="PTHR21660">
    <property type="entry name" value="THIOESTERASE SUPERFAMILY MEMBER-RELATED"/>
    <property type="match status" value="1"/>
</dbReference>
<dbReference type="InterPro" id="IPR006683">
    <property type="entry name" value="Thioestr_dom"/>
</dbReference>
<dbReference type="Proteomes" id="UP001597294">
    <property type="component" value="Unassembled WGS sequence"/>
</dbReference>
<dbReference type="SUPFAM" id="SSF54637">
    <property type="entry name" value="Thioesterase/thiol ester dehydrase-isomerase"/>
    <property type="match status" value="1"/>
</dbReference>
<proteinExistence type="inferred from homology"/>
<dbReference type="RefSeq" id="WP_380249647.1">
    <property type="nucleotide sequence ID" value="NZ_JBHUII010000003.1"/>
</dbReference>
<evidence type="ECO:0000256" key="1">
    <source>
        <dbReference type="ARBA" id="ARBA00008324"/>
    </source>
</evidence>
<keyword evidence="2 4" id="KW-0378">Hydrolase</keyword>